<dbReference type="SUPFAM" id="SSF52540">
    <property type="entry name" value="P-loop containing nucleoside triphosphate hydrolases"/>
    <property type="match status" value="1"/>
</dbReference>
<evidence type="ECO:0000256" key="4">
    <source>
        <dbReference type="ARBA" id="ARBA00022741"/>
    </source>
</evidence>
<dbReference type="GeneID" id="92929823"/>
<dbReference type="GO" id="GO:0055085">
    <property type="term" value="P:transmembrane transport"/>
    <property type="evidence" value="ECO:0007669"/>
    <property type="project" value="InterPro"/>
</dbReference>
<keyword evidence="5" id="KW-0067">ATP-binding</keyword>
<dbReference type="InterPro" id="IPR027417">
    <property type="entry name" value="P-loop_NTPase"/>
</dbReference>
<accession>A0A495VPI4</accession>
<dbReference type="EMBL" id="RBXN01000007">
    <property type="protein sequence ID" value="RKT50507.1"/>
    <property type="molecule type" value="Genomic_DNA"/>
</dbReference>
<dbReference type="SUPFAM" id="SSF161098">
    <property type="entry name" value="MetI-like"/>
    <property type="match status" value="1"/>
</dbReference>
<keyword evidence="12" id="KW-1185">Reference proteome</keyword>
<keyword evidence="6 8" id="KW-1133">Transmembrane helix</keyword>
<dbReference type="Gene3D" id="3.40.50.300">
    <property type="entry name" value="P-loop containing nucleotide triphosphate hydrolases"/>
    <property type="match status" value="1"/>
</dbReference>
<comment type="caution">
    <text evidence="11">The sequence shown here is derived from an EMBL/GenBank/DDBJ whole genome shotgun (WGS) entry which is preliminary data.</text>
</comment>
<evidence type="ECO:0000256" key="8">
    <source>
        <dbReference type="RuleBase" id="RU363032"/>
    </source>
</evidence>
<feature type="domain" description="ABC transmembrane type-1" evidence="10">
    <location>
        <begin position="57"/>
        <end position="237"/>
    </location>
</feature>
<protein>
    <submittedName>
        <fullName evidence="11">Binding-protein-dependent transport system inner membrane component</fullName>
    </submittedName>
</protein>
<keyword evidence="7 8" id="KW-0472">Membrane</keyword>
<dbReference type="InterPro" id="IPR035906">
    <property type="entry name" value="MetI-like_sf"/>
</dbReference>
<evidence type="ECO:0000256" key="5">
    <source>
        <dbReference type="ARBA" id="ARBA00022840"/>
    </source>
</evidence>
<keyword evidence="3 8" id="KW-0812">Transmembrane</keyword>
<dbReference type="InterPro" id="IPR017871">
    <property type="entry name" value="ABC_transporter-like_CS"/>
</dbReference>
<evidence type="ECO:0000256" key="7">
    <source>
        <dbReference type="ARBA" id="ARBA00023136"/>
    </source>
</evidence>
<dbReference type="GO" id="GO:0005886">
    <property type="term" value="C:plasma membrane"/>
    <property type="evidence" value="ECO:0007669"/>
    <property type="project" value="UniProtKB-SubCell"/>
</dbReference>
<reference evidence="11 12" key="1">
    <citation type="submission" date="2018-10" db="EMBL/GenBank/DDBJ databases">
        <title>Genomic Encyclopedia of Archaeal and Bacterial Type Strains, Phase II (KMG-II): from individual species to whole genera.</title>
        <authorList>
            <person name="Goeker M."/>
        </authorList>
    </citation>
    <scope>NUCLEOTIDE SEQUENCE [LARGE SCALE GENOMIC DNA]</scope>
    <source>
        <strain evidence="11 12">NSB1</strain>
    </source>
</reference>
<feature type="transmembrane region" description="Helical" evidence="8">
    <location>
        <begin position="7"/>
        <end position="28"/>
    </location>
</feature>
<dbReference type="Pfam" id="PF00528">
    <property type="entry name" value="BPD_transp_1"/>
    <property type="match status" value="1"/>
</dbReference>
<dbReference type="AlphaFoldDB" id="A0A495VPI4"/>
<evidence type="ECO:0000259" key="9">
    <source>
        <dbReference type="PROSITE" id="PS50893"/>
    </source>
</evidence>
<evidence type="ECO:0000313" key="12">
    <source>
        <dbReference type="Proteomes" id="UP000269493"/>
    </source>
</evidence>
<dbReference type="Gene3D" id="1.10.3720.10">
    <property type="entry name" value="MetI-like"/>
    <property type="match status" value="1"/>
</dbReference>
<dbReference type="InterPro" id="IPR000515">
    <property type="entry name" value="MetI-like"/>
</dbReference>
<dbReference type="CDD" id="cd06261">
    <property type="entry name" value="TM_PBP2"/>
    <property type="match status" value="1"/>
</dbReference>
<sequence>MKKRKKYILIAASWFTVLLCWQFFSLYIGNKDIFPSAFQLITAVFYLFSEASFLSAVSSTLLRGICGMLLSLCLAAILAWRASRSDAFRTYIHPFLTLLRSVPIISFLFLFLIWFSPEYIPLVMALITIVPVLTENLIAGFRNIDHSLLEMSYMYTFSVKQKIKHIIYPAVSPYLFSGLISTAGLGWKAIIMGEALAQPVTGIGVMIREAHGFIEVPRLLAWTLIAVVISYGFELLLKRAEKYNFPVSFASKDYAEKIMENFPDILNIEGIRKRYGHKILLSELRLSVSRGKITCLMASSGYGKTTLLRLLSGLDHAEAGDVPLKKDCKVAFLFQEYRLLPHLTVCENIALSRASCMRKETVRKEITEILEQLDMRNCIDRFPETLSGGECQRVVLARMMFFPASLYLLDEPFKGLDFDLKQKVMDYLRKWQVRYGKTILYVTHQDDETRIADKIVRIQ</sequence>
<dbReference type="RefSeq" id="WP_009317369.1">
    <property type="nucleotide sequence ID" value="NZ_KI440779.1"/>
</dbReference>
<evidence type="ECO:0000256" key="1">
    <source>
        <dbReference type="ARBA" id="ARBA00004651"/>
    </source>
</evidence>
<dbReference type="GO" id="GO:0005524">
    <property type="term" value="F:ATP binding"/>
    <property type="evidence" value="ECO:0007669"/>
    <property type="project" value="UniProtKB-KW"/>
</dbReference>
<evidence type="ECO:0000313" key="11">
    <source>
        <dbReference type="EMBL" id="RKT50507.1"/>
    </source>
</evidence>
<keyword evidence="4" id="KW-0547">Nucleotide-binding</keyword>
<feature type="transmembrane region" description="Helical" evidence="8">
    <location>
        <begin position="61"/>
        <end position="80"/>
    </location>
</feature>
<dbReference type="PROSITE" id="PS50928">
    <property type="entry name" value="ABC_TM1"/>
    <property type="match status" value="1"/>
</dbReference>
<feature type="transmembrane region" description="Helical" evidence="8">
    <location>
        <begin position="165"/>
        <end position="187"/>
    </location>
</feature>
<feature type="transmembrane region" description="Helical" evidence="8">
    <location>
        <begin position="92"/>
        <end position="116"/>
    </location>
</feature>
<dbReference type="Pfam" id="PF00005">
    <property type="entry name" value="ABC_tran"/>
    <property type="match status" value="1"/>
</dbReference>
<gene>
    <name evidence="11" type="ORF">BC742_2047</name>
</gene>
<name>A0A495VPI4_9BACT</name>
<dbReference type="GO" id="GO:0016887">
    <property type="term" value="F:ATP hydrolysis activity"/>
    <property type="evidence" value="ECO:0007669"/>
    <property type="project" value="InterPro"/>
</dbReference>
<dbReference type="PROSITE" id="PS50893">
    <property type="entry name" value="ABC_TRANSPORTER_2"/>
    <property type="match status" value="1"/>
</dbReference>
<dbReference type="InterPro" id="IPR050093">
    <property type="entry name" value="ABC_SmlMolc_Importer"/>
</dbReference>
<evidence type="ECO:0000256" key="3">
    <source>
        <dbReference type="ARBA" id="ARBA00022692"/>
    </source>
</evidence>
<comment type="subcellular location">
    <subcellularLocation>
        <location evidence="1 8">Cell membrane</location>
        <topology evidence="1 8">Multi-pass membrane protein</topology>
    </subcellularLocation>
</comment>
<evidence type="ECO:0000256" key="2">
    <source>
        <dbReference type="ARBA" id="ARBA00022448"/>
    </source>
</evidence>
<dbReference type="PANTHER" id="PTHR42781:SF4">
    <property type="entry name" value="SPERMIDINE_PUTRESCINE IMPORT ATP-BINDING PROTEIN POTA"/>
    <property type="match status" value="1"/>
</dbReference>
<proteinExistence type="inferred from homology"/>
<keyword evidence="2 8" id="KW-0813">Transport</keyword>
<feature type="transmembrane region" description="Helical" evidence="8">
    <location>
        <begin position="122"/>
        <end position="144"/>
    </location>
</feature>
<dbReference type="Proteomes" id="UP000269493">
    <property type="component" value="Unassembled WGS sequence"/>
</dbReference>
<dbReference type="InterPro" id="IPR003439">
    <property type="entry name" value="ABC_transporter-like_ATP-bd"/>
</dbReference>
<evidence type="ECO:0000256" key="6">
    <source>
        <dbReference type="ARBA" id="ARBA00022989"/>
    </source>
</evidence>
<dbReference type="PROSITE" id="PS00211">
    <property type="entry name" value="ABC_TRANSPORTER_1"/>
    <property type="match status" value="1"/>
</dbReference>
<feature type="domain" description="ABC transporter" evidence="9">
    <location>
        <begin position="266"/>
        <end position="458"/>
    </location>
</feature>
<organism evidence="11 12">
    <name type="scientific">Coprobacter fastidiosus NSB1 = JCM 33896</name>
    <dbReference type="NCBI Taxonomy" id="1349822"/>
    <lineage>
        <taxon>Bacteria</taxon>
        <taxon>Pseudomonadati</taxon>
        <taxon>Bacteroidota</taxon>
        <taxon>Bacteroidia</taxon>
        <taxon>Bacteroidales</taxon>
        <taxon>Barnesiellaceae</taxon>
        <taxon>Coprobacter</taxon>
    </lineage>
</organism>
<dbReference type="PANTHER" id="PTHR42781">
    <property type="entry name" value="SPERMIDINE/PUTRESCINE IMPORT ATP-BINDING PROTEIN POTA"/>
    <property type="match status" value="1"/>
</dbReference>
<comment type="similarity">
    <text evidence="8">Belongs to the binding-protein-dependent transport system permease family.</text>
</comment>
<evidence type="ECO:0000259" key="10">
    <source>
        <dbReference type="PROSITE" id="PS50928"/>
    </source>
</evidence>